<dbReference type="InterPro" id="IPR052568">
    <property type="entry name" value="PKS-FAS_Synthase"/>
</dbReference>
<dbReference type="GO" id="GO:0004315">
    <property type="term" value="F:3-oxoacyl-[acyl-carrier-protein] synthase activity"/>
    <property type="evidence" value="ECO:0007669"/>
    <property type="project" value="InterPro"/>
</dbReference>
<dbReference type="SUPFAM" id="SSF51735">
    <property type="entry name" value="NAD(P)-binding Rossmann-fold domains"/>
    <property type="match status" value="2"/>
</dbReference>
<dbReference type="PROSITE" id="PS52019">
    <property type="entry name" value="PKS_MFAS_DH"/>
    <property type="match status" value="1"/>
</dbReference>
<evidence type="ECO:0000313" key="8">
    <source>
        <dbReference type="EMBL" id="PSR21184.1"/>
    </source>
</evidence>
<dbReference type="InterPro" id="IPR016039">
    <property type="entry name" value="Thiolase-like"/>
</dbReference>
<accession>A0A2T2WG16</accession>
<reference evidence="8 9" key="1">
    <citation type="journal article" date="2014" name="BMC Genomics">
        <title>Comparison of environmental and isolate Sulfobacillus genomes reveals diverse carbon, sulfur, nitrogen, and hydrogen metabolisms.</title>
        <authorList>
            <person name="Justice N.B."/>
            <person name="Norman A."/>
            <person name="Brown C.T."/>
            <person name="Singh A."/>
            <person name="Thomas B.C."/>
            <person name="Banfield J.F."/>
        </authorList>
    </citation>
    <scope>NUCLEOTIDE SEQUENCE [LARGE SCALE GENOMIC DNA]</scope>
    <source>
        <strain evidence="8">AMDSBA3</strain>
    </source>
</reference>
<dbReference type="Pfam" id="PF21089">
    <property type="entry name" value="PKS_DH_N"/>
    <property type="match status" value="1"/>
</dbReference>
<dbReference type="InterPro" id="IPR016035">
    <property type="entry name" value="Acyl_Trfase/lysoPLipase"/>
</dbReference>
<dbReference type="InterPro" id="IPR014043">
    <property type="entry name" value="Acyl_transferase_dom"/>
</dbReference>
<dbReference type="Proteomes" id="UP000241848">
    <property type="component" value="Unassembled WGS sequence"/>
</dbReference>
<feature type="region of interest" description="N-terminal hotdog fold" evidence="4">
    <location>
        <begin position="1752"/>
        <end position="1888"/>
    </location>
</feature>
<dbReference type="EMBL" id="PXYV01000040">
    <property type="protein sequence ID" value="PSR21184.1"/>
    <property type="molecule type" value="Genomic_DNA"/>
</dbReference>
<organism evidence="8 9">
    <name type="scientific">Sulfobacillus acidophilus</name>
    <dbReference type="NCBI Taxonomy" id="53633"/>
    <lineage>
        <taxon>Bacteria</taxon>
        <taxon>Bacillati</taxon>
        <taxon>Bacillota</taxon>
        <taxon>Clostridia</taxon>
        <taxon>Eubacteriales</taxon>
        <taxon>Clostridiales Family XVII. Incertae Sedis</taxon>
        <taxon>Sulfobacillus</taxon>
    </lineage>
</organism>
<keyword evidence="3" id="KW-0808">Transferase</keyword>
<dbReference type="InterPro" id="IPR049551">
    <property type="entry name" value="PKS_DH_C"/>
</dbReference>
<evidence type="ECO:0000259" key="5">
    <source>
        <dbReference type="PROSITE" id="PS50075"/>
    </source>
</evidence>
<dbReference type="InterPro" id="IPR016036">
    <property type="entry name" value="Malonyl_transacylase_ACP-bd"/>
</dbReference>
<evidence type="ECO:0000259" key="6">
    <source>
        <dbReference type="PROSITE" id="PS52004"/>
    </source>
</evidence>
<dbReference type="InterPro" id="IPR020841">
    <property type="entry name" value="PKS_Beta-ketoAc_synthase_dom"/>
</dbReference>
<dbReference type="InterPro" id="IPR018201">
    <property type="entry name" value="Ketoacyl_synth_AS"/>
</dbReference>
<evidence type="ECO:0000256" key="4">
    <source>
        <dbReference type="PROSITE-ProRule" id="PRU01363"/>
    </source>
</evidence>
<dbReference type="InterPro" id="IPR013968">
    <property type="entry name" value="PKS_KR"/>
</dbReference>
<feature type="domain" description="Carrier" evidence="5">
    <location>
        <begin position="1176"/>
        <end position="1260"/>
    </location>
</feature>
<dbReference type="Gene3D" id="3.40.366.10">
    <property type="entry name" value="Malonyl-Coenzyme A Acyl Carrier Protein, domain 2"/>
    <property type="match status" value="1"/>
</dbReference>
<dbReference type="Gene3D" id="3.30.70.250">
    <property type="entry name" value="Malonyl-CoA ACP transacylase, ACP-binding"/>
    <property type="match status" value="1"/>
</dbReference>
<sequence>MAVDIAIVGTSVLYPGSSDSRGFWRDIITGKDLIQEVPSSHWLSADYYDSNPSAPDKTYARRGSFLSPIPFDPMEFGIPPANLTATDTSQLLALVVAKRLLDQVQRSSNVRINRDRVSVLLGVASTMELVLELNARIQRPVIKRVLQASGIPSAAADELADRVASCYVPWQEASFPGLLGNVVAGRIANRFDLAGTNSVVDAACASSLAAIHMAILELQAHRADIVLTGGVDTLNDIFMYLCFSQTHALSLSGDCRPFSSAADGTILGEGIGFFALKRLDDAQRDGNEIWAVIRGIGTSSDGSGTAIYAPKSEGQEKALRRAYADAGIAPKTVDLVEAHGTGTAAGDVAEFAALSRVFGQDWKEGGHPWCALGSVKSQIGHTKAAAGAAGLFKAVMALHHRVLPPTIKIDTPNPRLDLDHSPFYLNTAVRPWVRHGDEPRRAAVSAFGFGGSNFHLVVEEYTGPESSRPPKLRTLASEWIPFGADNLAALTTSIAHLHESLAKWSSLARIAYERQRRFDACKAVRLSVVSASVESLRQTLEDVLKRLSAGTDVNDIRWPAGVYFGQGEPPGKLAMLFPGQGSQYLNMGRDMTVAFEEMRGVLDRVAEMRCDGYSPDEIIYPRSVWTAADRQQAEVRLTDTRRAQLAIGVVSAGYVLMLQRLGVQPAAVAGHSFGELTALWSAGAWDEMTLFQLAQTRGRLMAEAAQSDHGTMTAVSTSEQRLRDLLRDADIGVNIAGYNSPNQLVLAGPVTEIEKAETLLSNEKMPFRRLDVSAAFHSDQVAPAVNPFRLELDSRPMTSPRIPVYSNVTGTAHQPDPETIKNLLARQIAEPVKFSQMIQSMYADGVRVFLEVGPGRTLTGLAERSLDDPRVRYLAVDQPGRDGVTAWWQAVAQLAALGIPVDAMALWEDYEIPEDEAESSHSPATVAIGGSNYGKLYPGIIESFTPLAAFAPREEIRGDNPSVAIGIPASSANGIDSHEDLSPPWAAEDDGWTQAVQDQVTAAHIAFQKSLSEGHQAFLKLAESAILARRQGQRASAIPNGTALAPRLDRIETPIPKPTYDLGEPPPDVMASAARPIPSSDASPDFLSEVFAMVAEKTGYPADMLQPDHALEQDLGIDSIKRVEIFSALKERYPGLDVAEVQSLGALKTLGDVAQYLSQQTGEHSPVAPELSGVRAPISNDASRVWAEVQAVVAEKTGYPADMLQPDHALEQDLGIDSIKRVEILSALKDRYPSLDVSNVSGLENLRTLDDIRQALLGEKGGVATPKAVDRSHTATASEPVEPTALLLWNEQFEPRMRTGLSMIGCGEAGPIYVVGGPTAIATRVQARLEAMGANVVRSSKKVSAQARALIYLGGLQKFRRVEEAIQVNYDAFNVVRQMAPQLADGGLFVTVQATGGDFGASSPDDLSVWSSGLRALVKTVGKEYPKVQAKAIDLGHGLSAQQIADFIVDEVQGGAFDMEVGLKGDGTRWVPVLRRAAFEGPNVELAAHSVIVATGGGRGITADLLIALAQIRPFRMALLGRTSLGEVNAPKFRDLKEAIAWLSQGAERQGLSPADMARRAQKALDAQHIRETLEKIRALGSEVDYWVCDVQDAEAVQEALHAIRQRFGPINAVVHGAGIIRDRRIADKTDDEFRPVFDTKVRGLYALLDQLEAEELTHVAVLSSVSAKMGNVGQVDYAMANEVMSAVVRREHIRRGSALVARSWAFGPWDGGMVDDALRQHFLNQGVGLIPRDLGVRYACQSLQRRSEASEWLVLAAPPADASPRQPVVSQRQADWRISAEHYPYLAGHTIQGSVVVPFTVVIDMMMRAAQACFPALAVVRVEEVNVLHGIRLQRFFDGGDVIHVTARFDGALGQVAHPEQSVDVELTDDQGVYLYKGRVVLAQSSLPSDASSDGVDILSGSWPCSIQTIYDTKLFHADEFQVISGLNHFSQHGASAELQVTVRHEGLIGDPLLLDGGLQILGVWGLEFLRKRSLPTAVRRLVISRPLTENSPVRCAVRVHQADPLKIVADLDWFGSDGRHWLSMESLEVHCIGQETSGWRVIEEVTR</sequence>
<name>A0A2T2WG16_9FIRM</name>
<dbReference type="PROSITE" id="PS52004">
    <property type="entry name" value="KS3_2"/>
    <property type="match status" value="1"/>
</dbReference>
<feature type="active site" description="Proton acceptor; for dehydratase activity" evidence="4">
    <location>
        <position position="1790"/>
    </location>
</feature>
<dbReference type="Pfam" id="PF14765">
    <property type="entry name" value="PS-DH"/>
    <property type="match status" value="1"/>
</dbReference>
<dbReference type="PROSITE" id="PS50075">
    <property type="entry name" value="CARRIER"/>
    <property type="match status" value="2"/>
</dbReference>
<evidence type="ECO:0000256" key="2">
    <source>
        <dbReference type="ARBA" id="ARBA00022553"/>
    </source>
</evidence>
<dbReference type="InterPro" id="IPR014030">
    <property type="entry name" value="Ketoacyl_synth_N"/>
</dbReference>
<keyword evidence="2" id="KW-0597">Phosphoprotein</keyword>
<proteinExistence type="predicted"/>
<comment type="caution">
    <text evidence="8">The sequence shown here is derived from an EMBL/GenBank/DDBJ whole genome shotgun (WGS) entry which is preliminary data.</text>
</comment>
<dbReference type="InterPro" id="IPR057326">
    <property type="entry name" value="KR_dom"/>
</dbReference>
<feature type="domain" description="Ketosynthase family 3 (KS3)" evidence="6">
    <location>
        <begin position="2"/>
        <end position="460"/>
    </location>
</feature>
<feature type="domain" description="Carrier" evidence="5">
    <location>
        <begin position="1081"/>
        <end position="1161"/>
    </location>
</feature>
<dbReference type="CDD" id="cd08953">
    <property type="entry name" value="KR_2_SDR_x"/>
    <property type="match status" value="1"/>
</dbReference>
<dbReference type="SUPFAM" id="SSF47336">
    <property type="entry name" value="ACP-like"/>
    <property type="match status" value="2"/>
</dbReference>
<dbReference type="PANTHER" id="PTHR43074:SF1">
    <property type="entry name" value="BETA-KETOACYL SYNTHASE FAMILY PROTEIN-RELATED"/>
    <property type="match status" value="1"/>
</dbReference>
<dbReference type="Gene3D" id="1.10.1200.10">
    <property type="entry name" value="ACP-like"/>
    <property type="match status" value="2"/>
</dbReference>
<dbReference type="GO" id="GO:0006633">
    <property type="term" value="P:fatty acid biosynthetic process"/>
    <property type="evidence" value="ECO:0007669"/>
    <property type="project" value="InterPro"/>
</dbReference>
<dbReference type="SMART" id="SM00827">
    <property type="entry name" value="PKS_AT"/>
    <property type="match status" value="1"/>
</dbReference>
<dbReference type="Pfam" id="PF00698">
    <property type="entry name" value="Acyl_transf_1"/>
    <property type="match status" value="1"/>
</dbReference>
<gene>
    <name evidence="8" type="ORF">C7B45_11900</name>
</gene>
<evidence type="ECO:0000256" key="3">
    <source>
        <dbReference type="ARBA" id="ARBA00022679"/>
    </source>
</evidence>
<dbReference type="CDD" id="cd00833">
    <property type="entry name" value="PKS"/>
    <property type="match status" value="1"/>
</dbReference>
<feature type="active site" description="Proton donor; for dehydratase activity" evidence="4">
    <location>
        <position position="1957"/>
    </location>
</feature>
<dbReference type="PANTHER" id="PTHR43074">
    <property type="entry name" value="OMEGA-3 POLYUNSATURATED FATTY ACID SYNTHASE PFAB-RELATED"/>
    <property type="match status" value="1"/>
</dbReference>
<dbReference type="SMART" id="SM00822">
    <property type="entry name" value="PKS_KR"/>
    <property type="match status" value="1"/>
</dbReference>
<dbReference type="SUPFAM" id="SSF52151">
    <property type="entry name" value="FabD/lysophospholipase-like"/>
    <property type="match status" value="1"/>
</dbReference>
<keyword evidence="1" id="KW-0596">Phosphopantetheine</keyword>
<dbReference type="Pfam" id="PF08659">
    <property type="entry name" value="KR"/>
    <property type="match status" value="1"/>
</dbReference>
<dbReference type="SMART" id="SM00826">
    <property type="entry name" value="PKS_DH"/>
    <property type="match status" value="1"/>
</dbReference>
<dbReference type="Gene3D" id="3.40.50.720">
    <property type="entry name" value="NAD(P)-binding Rossmann-like Domain"/>
    <property type="match status" value="1"/>
</dbReference>
<dbReference type="InterPro" id="IPR001227">
    <property type="entry name" value="Ac_transferase_dom_sf"/>
</dbReference>
<dbReference type="InterPro" id="IPR014031">
    <property type="entry name" value="Ketoacyl_synth_C"/>
</dbReference>
<feature type="domain" description="PKS/mFAS DH" evidence="7">
    <location>
        <begin position="1752"/>
        <end position="2040"/>
    </location>
</feature>
<dbReference type="InterPro" id="IPR036736">
    <property type="entry name" value="ACP-like_sf"/>
</dbReference>
<dbReference type="Pfam" id="PF00550">
    <property type="entry name" value="PP-binding"/>
    <property type="match status" value="2"/>
</dbReference>
<dbReference type="InterPro" id="IPR009081">
    <property type="entry name" value="PP-bd_ACP"/>
</dbReference>
<dbReference type="InterPro" id="IPR036291">
    <property type="entry name" value="NAD(P)-bd_dom_sf"/>
</dbReference>
<dbReference type="InterPro" id="IPR020807">
    <property type="entry name" value="PKS_DH"/>
</dbReference>
<evidence type="ECO:0000256" key="1">
    <source>
        <dbReference type="ARBA" id="ARBA00022450"/>
    </source>
</evidence>
<dbReference type="PROSITE" id="PS00606">
    <property type="entry name" value="KS3_1"/>
    <property type="match status" value="1"/>
</dbReference>
<evidence type="ECO:0000313" key="9">
    <source>
        <dbReference type="Proteomes" id="UP000241848"/>
    </source>
</evidence>
<dbReference type="Gene3D" id="3.10.129.110">
    <property type="entry name" value="Polyketide synthase dehydratase"/>
    <property type="match status" value="1"/>
</dbReference>
<dbReference type="InterPro" id="IPR042104">
    <property type="entry name" value="PKS_dehydratase_sf"/>
</dbReference>
<dbReference type="InterPro" id="IPR049552">
    <property type="entry name" value="PKS_DH_N"/>
</dbReference>
<dbReference type="Pfam" id="PF02801">
    <property type="entry name" value="Ketoacyl-synt_C"/>
    <property type="match status" value="1"/>
</dbReference>
<evidence type="ECO:0000259" key="7">
    <source>
        <dbReference type="PROSITE" id="PS52019"/>
    </source>
</evidence>
<feature type="region of interest" description="C-terminal hotdog fold" evidence="4">
    <location>
        <begin position="1899"/>
        <end position="2040"/>
    </location>
</feature>
<dbReference type="Pfam" id="PF00109">
    <property type="entry name" value="ketoacyl-synt"/>
    <property type="match status" value="1"/>
</dbReference>
<dbReference type="InterPro" id="IPR049900">
    <property type="entry name" value="PKS_mFAS_DH"/>
</dbReference>
<dbReference type="SMART" id="SM00825">
    <property type="entry name" value="PKS_KS"/>
    <property type="match status" value="1"/>
</dbReference>
<dbReference type="SUPFAM" id="SSF53901">
    <property type="entry name" value="Thiolase-like"/>
    <property type="match status" value="1"/>
</dbReference>
<protein>
    <submittedName>
        <fullName evidence="8">3-oxoacyl-ACP reductase</fullName>
    </submittedName>
</protein>
<dbReference type="SUPFAM" id="SSF55048">
    <property type="entry name" value="Probable ACP-binding domain of malonyl-CoA ACP transacylase"/>
    <property type="match status" value="1"/>
</dbReference>
<dbReference type="Gene3D" id="3.40.47.10">
    <property type="match status" value="1"/>
</dbReference>